<organism evidence="1 2">
    <name type="scientific">Candidatus Berkelbacteria bacterium CG_4_10_14_0_2_um_filter_35_9_33_12</name>
    <dbReference type="NCBI Taxonomy" id="1974499"/>
    <lineage>
        <taxon>Bacteria</taxon>
        <taxon>Candidatus Berkelbacteria</taxon>
    </lineage>
</organism>
<dbReference type="AlphaFoldDB" id="A0A2M7W503"/>
<evidence type="ECO:0000313" key="2">
    <source>
        <dbReference type="Proteomes" id="UP000230137"/>
    </source>
</evidence>
<proteinExistence type="predicted"/>
<sequence>MARMSKYNIVGSLIDNTFLTFRGLLHSLKKIRDIQDIDKLTKQMVNAWISGVMAILSQDDYYQLQLKIENNSSYYNLLALKHFLDLLIESKKKLGNPANKIRYDLLIETIENILISPPPAREGVYNNYNLKFLN</sequence>
<evidence type="ECO:0000313" key="1">
    <source>
        <dbReference type="EMBL" id="PJA21027.1"/>
    </source>
</evidence>
<comment type="caution">
    <text evidence="1">The sequence shown here is derived from an EMBL/GenBank/DDBJ whole genome shotgun (WGS) entry which is preliminary data.</text>
</comment>
<protein>
    <submittedName>
        <fullName evidence="1">Uncharacterized protein</fullName>
    </submittedName>
</protein>
<accession>A0A2M7W503</accession>
<gene>
    <name evidence="1" type="ORF">COX60_00040</name>
</gene>
<dbReference type="Proteomes" id="UP000230137">
    <property type="component" value="Unassembled WGS sequence"/>
</dbReference>
<reference evidence="2" key="1">
    <citation type="submission" date="2017-09" db="EMBL/GenBank/DDBJ databases">
        <title>Depth-based differentiation of microbial function through sediment-hosted aquifers and enrichment of novel symbionts in the deep terrestrial subsurface.</title>
        <authorList>
            <person name="Probst A.J."/>
            <person name="Ladd B."/>
            <person name="Jarett J.K."/>
            <person name="Geller-Mcgrath D.E."/>
            <person name="Sieber C.M.K."/>
            <person name="Emerson J.B."/>
            <person name="Anantharaman K."/>
            <person name="Thomas B.C."/>
            <person name="Malmstrom R."/>
            <person name="Stieglmeier M."/>
            <person name="Klingl A."/>
            <person name="Woyke T."/>
            <person name="Ryan C.M."/>
            <person name="Banfield J.F."/>
        </authorList>
    </citation>
    <scope>NUCLEOTIDE SEQUENCE [LARGE SCALE GENOMIC DNA]</scope>
</reference>
<dbReference type="EMBL" id="PFQF01000002">
    <property type="protein sequence ID" value="PJA21027.1"/>
    <property type="molecule type" value="Genomic_DNA"/>
</dbReference>
<name>A0A2M7W503_9BACT</name>